<dbReference type="Gene3D" id="2.60.120.380">
    <property type="match status" value="3"/>
</dbReference>
<evidence type="ECO:0000313" key="5">
    <source>
        <dbReference type="Proteomes" id="UP001597387"/>
    </source>
</evidence>
<dbReference type="NCBIfam" id="TIGR03696">
    <property type="entry name" value="Rhs_assc_core"/>
    <property type="match status" value="1"/>
</dbReference>
<accession>A0ABW4ZL66</accession>
<feature type="region of interest" description="Disordered" evidence="1">
    <location>
        <begin position="1415"/>
        <end position="1466"/>
    </location>
</feature>
<dbReference type="PANTHER" id="PTHR32305">
    <property type="match status" value="1"/>
</dbReference>
<protein>
    <submittedName>
        <fullName evidence="4">DUF5675 family protein</fullName>
    </submittedName>
</protein>
<evidence type="ECO:0000259" key="3">
    <source>
        <dbReference type="Pfam" id="PF20041"/>
    </source>
</evidence>
<dbReference type="InterPro" id="IPR022385">
    <property type="entry name" value="Rhs_assc_core"/>
</dbReference>
<dbReference type="Pfam" id="PF20041">
    <property type="entry name" value="DUF6443"/>
    <property type="match status" value="1"/>
</dbReference>
<name>A0ABW4ZL66_9SPHI</name>
<dbReference type="Pfam" id="PF18925">
    <property type="entry name" value="DUF5675"/>
    <property type="match status" value="1"/>
</dbReference>
<organism evidence="4 5">
    <name type="scientific">Paradesertivirga mongoliensis</name>
    <dbReference type="NCBI Taxonomy" id="2100740"/>
    <lineage>
        <taxon>Bacteria</taxon>
        <taxon>Pseudomonadati</taxon>
        <taxon>Bacteroidota</taxon>
        <taxon>Sphingobacteriia</taxon>
        <taxon>Sphingobacteriales</taxon>
        <taxon>Sphingobacteriaceae</taxon>
        <taxon>Paradesertivirga</taxon>
    </lineage>
</organism>
<feature type="domain" description="DUF6443" evidence="3">
    <location>
        <begin position="566"/>
        <end position="701"/>
    </location>
</feature>
<dbReference type="SUPFAM" id="SSF89260">
    <property type="entry name" value="Collagen-binding domain"/>
    <property type="match status" value="1"/>
</dbReference>
<keyword evidence="5" id="KW-1185">Reference proteome</keyword>
<evidence type="ECO:0000259" key="2">
    <source>
        <dbReference type="Pfam" id="PF18925"/>
    </source>
</evidence>
<comment type="caution">
    <text evidence="4">The sequence shown here is derived from an EMBL/GenBank/DDBJ whole genome shotgun (WGS) entry which is preliminary data.</text>
</comment>
<dbReference type="RefSeq" id="WP_255903918.1">
    <property type="nucleotide sequence ID" value="NZ_JAFMZO010000003.1"/>
</dbReference>
<feature type="domain" description="DUF5675" evidence="2">
    <location>
        <begin position="1476"/>
        <end position="1588"/>
    </location>
</feature>
<dbReference type="InterPro" id="IPR043732">
    <property type="entry name" value="DUF5675"/>
</dbReference>
<evidence type="ECO:0000313" key="4">
    <source>
        <dbReference type="EMBL" id="MFD2162286.1"/>
    </source>
</evidence>
<gene>
    <name evidence="4" type="ORF">ACFSJU_07765</name>
</gene>
<dbReference type="PANTHER" id="PTHR32305:SF15">
    <property type="entry name" value="PROTEIN RHSA-RELATED"/>
    <property type="match status" value="1"/>
</dbReference>
<dbReference type="InterPro" id="IPR050708">
    <property type="entry name" value="T6SS_VgrG/RHS"/>
</dbReference>
<dbReference type="InterPro" id="IPR045619">
    <property type="entry name" value="DUF6443"/>
</dbReference>
<dbReference type="EMBL" id="JBHUHZ010000001">
    <property type="protein sequence ID" value="MFD2162286.1"/>
    <property type="molecule type" value="Genomic_DNA"/>
</dbReference>
<feature type="compositionally biased region" description="Basic and acidic residues" evidence="1">
    <location>
        <begin position="1437"/>
        <end position="1454"/>
    </location>
</feature>
<dbReference type="Proteomes" id="UP001597387">
    <property type="component" value="Unassembled WGS sequence"/>
</dbReference>
<evidence type="ECO:0000256" key="1">
    <source>
        <dbReference type="SAM" id="MobiDB-lite"/>
    </source>
</evidence>
<dbReference type="Gene3D" id="2.180.10.10">
    <property type="entry name" value="RHS repeat-associated core"/>
    <property type="match status" value="1"/>
</dbReference>
<proteinExistence type="predicted"/>
<sequence length="1604" mass="175624">MTIKLPAEHHKSKGRFRIESLEQRNQIHKFNFHKPMSKVYPPILSKYSACRFTLLAVMLLPFLTGWAQPLGNSMYNPIQIGAYSSCGGPIYTDSTNNWDGYSNTFGQSSPDVWYSFSVTDNAIVQVSLCESSFDTYVQVIDNSGNVMNYNDDSDCGIQSKVGVSLLQGDYYIVVEGSDKSTSNTGTFKLQVRALFTPMGNNFFNPIKATGVTTCGGTFTDTRSNTNNCWGRDYTGPNAQYSPDLYYQFTLDNEAPVTISANGTSGAVVHLLNADGWHSLSANANDYGMSPSVISETLSPGTYYVVVQGIGEFSDELTTSISTPVISSPPGSVLSSAIDAGTFSVSGRFSDTKNTADNCLGNNTGQSSNDVYYKFQLSGTSKVQLSHCSSNFDTYMWLLDSNGNVLQSNNDNTTIASPCPGKQAFIETQLEAGTYYVVSEGNGTLNGYLSTLIQVDVIPPVIVQYPYNTISMVVSTPFAIRPEISGIPAPPFSISPALPAGLVFNTQDCSITGKATVSSALTTYTVTGYNTTPATFSLAVIPKPSGLSKDQNYIVTYTPRNGDYSSAQSVVTASSNPVNVQTSVQYFDGMGRPLQTILVKGSPDAQKDVIVSNEYDGFGREVKKFLPYATASNLGYYQLDWAKDLSDYYNASSPAPGQSITFNVPYSETLFECSVLNRVLEQGAPGDVFKVGTGHTLRTTYGTSDTGEVKRWVITSSGLESPATYGDNQLYKTFQRDENWTSGKAGTTEEYKDKEGRLVLKRAWESETASLSTYYVYDGIGNLRYVVPPAITGSSYAESDNEFLEFIYGYKYDHRNRVVEKKIPGKGWEYLVYNALDQVVMSQDAMQRSHGGQEWLIAKYDAHGRTVTKGVWVHSGSAANTSYRLDIQNSVDGQSHQWEIRQTGGNGYTNAQSEYRTYPQTLITTLTLNYYDSYDVPGNSFGGSSTGQRANVTFLPTATKTGVLGSSTMLLTVNYYDEDGRVIKIKSENHLDGTDIVDNTYSFTNELLSSSRSHTSSTDSVTIANSYTYDHMGRKKQTFQTTGGTGNTEVSLSELEYNEVGQLIEKKLHNNLQSTTYKYNPRGWLKSQTSTQFSVQLTYDDGISPQYNGNISGQLWGAGSSYSNVYSYGYDKLNRLTSGISTGIAMSEVLTYDVMGNISTLSRDGGTANQYRYNGNRLSSVDNIASAYVYDVNGNAITDGRNGMGLTYNLLNLPVTASKTGTSLSYTYNALGQRLTKTSIINSITTSRHYIGGIEYSGGTIDRVQTETGIAQNNGGTYTYHHNLTDHLGNVRYTFDIHNGAVRRLQEDNYYAFGKRKLVSPVSGVNQYLYSGKELQDELGSLNEDGQYDYGARFYDPVIGRWNVIDPLAEKFHHLTPYNYTDNNPINNTDPDGMETLYGLAAREAFIAYRLQHNAQKGNEDEEDDDQGDPLSTFQCKECPKGSGKDAKKGGDPFAREPLPTEPGWSILTDPATIIYQRTTETDESTTGTFTVPGTTISGYFIEPAGPSTTKSNQDKRVPAGTYNLILNVGTKYGLRLYNDEVPQSRAILIHIGNYPGDTEGCLLPGSSVGENFVGGSGGVLKQIMDHFKNNSKGATIKIIDPTNL</sequence>
<reference evidence="5" key="1">
    <citation type="journal article" date="2019" name="Int. J. Syst. Evol. Microbiol.">
        <title>The Global Catalogue of Microorganisms (GCM) 10K type strain sequencing project: providing services to taxonomists for standard genome sequencing and annotation.</title>
        <authorList>
            <consortium name="The Broad Institute Genomics Platform"/>
            <consortium name="The Broad Institute Genome Sequencing Center for Infectious Disease"/>
            <person name="Wu L."/>
            <person name="Ma J."/>
        </authorList>
    </citation>
    <scope>NUCLEOTIDE SEQUENCE [LARGE SCALE GENOMIC DNA]</scope>
    <source>
        <strain evidence="5">KCTC 42217</strain>
    </source>
</reference>